<keyword evidence="2" id="KW-1185">Reference proteome</keyword>
<dbReference type="RefSeq" id="XP_022343961.1">
    <property type="nucleotide sequence ID" value="XM_022488253.1"/>
</dbReference>
<evidence type="ECO:0000313" key="3">
    <source>
        <dbReference type="RefSeq" id="XP_022343961.1"/>
    </source>
</evidence>
<dbReference type="GeneID" id="111137027"/>
<evidence type="ECO:0000313" key="2">
    <source>
        <dbReference type="Proteomes" id="UP000694844"/>
    </source>
</evidence>
<dbReference type="InterPro" id="IPR017438">
    <property type="entry name" value="ATP-NAD_kinase_N"/>
</dbReference>
<dbReference type="SUPFAM" id="SSF111331">
    <property type="entry name" value="NAD kinase/diacylglycerol kinase-like"/>
    <property type="match status" value="1"/>
</dbReference>
<organism evidence="2 3">
    <name type="scientific">Crassostrea virginica</name>
    <name type="common">Eastern oyster</name>
    <dbReference type="NCBI Taxonomy" id="6565"/>
    <lineage>
        <taxon>Eukaryota</taxon>
        <taxon>Metazoa</taxon>
        <taxon>Spiralia</taxon>
        <taxon>Lophotrochozoa</taxon>
        <taxon>Mollusca</taxon>
        <taxon>Bivalvia</taxon>
        <taxon>Autobranchia</taxon>
        <taxon>Pteriomorphia</taxon>
        <taxon>Ostreida</taxon>
        <taxon>Ostreoidea</taxon>
        <taxon>Ostreidae</taxon>
        <taxon>Crassostrea</taxon>
    </lineage>
</organism>
<proteinExistence type="predicted"/>
<feature type="domain" description="DAGKc" evidence="1">
    <location>
        <begin position="96"/>
        <end position="248"/>
    </location>
</feature>
<dbReference type="InterPro" id="IPR001206">
    <property type="entry name" value="Diacylglycerol_kinase_cat_dom"/>
</dbReference>
<dbReference type="Pfam" id="PF00781">
    <property type="entry name" value="DAGK_cat"/>
    <property type="match status" value="1"/>
</dbReference>
<dbReference type="InterPro" id="IPR050187">
    <property type="entry name" value="Lipid_Phosphate_FormReg"/>
</dbReference>
<evidence type="ECO:0000259" key="1">
    <source>
        <dbReference type="PROSITE" id="PS50146"/>
    </source>
</evidence>
<dbReference type="OrthoDB" id="530923at2759"/>
<dbReference type="PANTHER" id="PTHR12358">
    <property type="entry name" value="SPHINGOSINE KINASE"/>
    <property type="match status" value="1"/>
</dbReference>
<sequence>MEYDLDVDGREALVTIKDGELIIRQKQDYSVVTYGLDDVIGCDEMSTGWVFKTEVTRLWVIEPGPSNTLLKLSKTISGDQRKRFQQEVAEKTKETRRPKRVLLMINPIGGNGTARKDFANTVEPVFKLAGISMDIIFSERSGQMVDVAKTYDFSKTDGVVLLGGDGSYHEVVNVLMKKRQEEQGVDMNDPNATLSPLNIPIAMIPTGSRNGVEENNTGSKDVLTAALHVVKGKIASSHLLALYSNGRLLGFGGTASTYGFITDLVYYSDRKFRWLGRSRYHLVSMWLLFCQSHTNRVFNAKVTYYTTVSERHNSEKNETEVYVGERKLSGYSSYTSETVVYNRTLWNLMTLNGDVIKNGQVVFDLPRMLVPKPSLTSTFIFFDTVTIRSVLRFFKHIAKRTSSDVQDSEMVALNVRGFTVDLMDSIDGGDTEVAMLRRLILLDGEMYQLESPSFQLWYKEDVVQVFSSYL</sequence>
<gene>
    <name evidence="3" type="primary">LOC111137027</name>
</gene>
<protein>
    <submittedName>
        <fullName evidence="3">Sphingoid long chain base kinase 4-like</fullName>
    </submittedName>
</protein>
<dbReference type="AlphaFoldDB" id="A0A8B8EVF8"/>
<dbReference type="PROSITE" id="PS50146">
    <property type="entry name" value="DAGK"/>
    <property type="match status" value="1"/>
</dbReference>
<reference evidence="3" key="1">
    <citation type="submission" date="2025-08" db="UniProtKB">
        <authorList>
            <consortium name="RefSeq"/>
        </authorList>
    </citation>
    <scope>IDENTIFICATION</scope>
    <source>
        <tissue evidence="3">Whole sample</tissue>
    </source>
</reference>
<dbReference type="GO" id="GO:0006672">
    <property type="term" value="P:ceramide metabolic process"/>
    <property type="evidence" value="ECO:0007669"/>
    <property type="project" value="TreeGrafter"/>
</dbReference>
<name>A0A8B8EVF8_CRAVI</name>
<dbReference type="GO" id="GO:0016020">
    <property type="term" value="C:membrane"/>
    <property type="evidence" value="ECO:0007669"/>
    <property type="project" value="GOC"/>
</dbReference>
<accession>A0A8B8EVF8</accession>
<dbReference type="InterPro" id="IPR016064">
    <property type="entry name" value="NAD/diacylglycerol_kinase_sf"/>
</dbReference>
<dbReference type="Gene3D" id="2.60.200.40">
    <property type="match status" value="1"/>
</dbReference>
<dbReference type="Gene3D" id="3.40.50.10330">
    <property type="entry name" value="Probable inorganic polyphosphate/atp-NAD kinase, domain 1"/>
    <property type="match status" value="1"/>
</dbReference>
<dbReference type="KEGG" id="cvn:111137027"/>
<dbReference type="GO" id="GO:0001729">
    <property type="term" value="F:ceramide kinase activity"/>
    <property type="evidence" value="ECO:0007669"/>
    <property type="project" value="TreeGrafter"/>
</dbReference>
<dbReference type="Proteomes" id="UP000694844">
    <property type="component" value="Chromosome 5"/>
</dbReference>
<dbReference type="PANTHER" id="PTHR12358:SF111">
    <property type="entry name" value="CERAMIDE KINASE, ISOFORM A"/>
    <property type="match status" value="1"/>
</dbReference>